<accession>A0A951PY60</accession>
<reference evidence="1" key="2">
    <citation type="journal article" date="2022" name="Microbiol. Resour. Announc.">
        <title>Metagenome Sequencing to Explore Phylogenomics of Terrestrial Cyanobacteria.</title>
        <authorList>
            <person name="Ward R.D."/>
            <person name="Stajich J.E."/>
            <person name="Johansen J.R."/>
            <person name="Huntemann M."/>
            <person name="Clum A."/>
            <person name="Foster B."/>
            <person name="Foster B."/>
            <person name="Roux S."/>
            <person name="Palaniappan K."/>
            <person name="Varghese N."/>
            <person name="Mukherjee S."/>
            <person name="Reddy T.B.K."/>
            <person name="Daum C."/>
            <person name="Copeland A."/>
            <person name="Chen I.A."/>
            <person name="Ivanova N.N."/>
            <person name="Kyrpides N.C."/>
            <person name="Shapiro N."/>
            <person name="Eloe-Fadrosh E.A."/>
            <person name="Pietrasiak N."/>
        </authorList>
    </citation>
    <scope>NUCLEOTIDE SEQUENCE</scope>
    <source>
        <strain evidence="1">JT2-VF2</strain>
    </source>
</reference>
<name>A0A951PY60_9NOST</name>
<protein>
    <submittedName>
        <fullName evidence="1">Uncharacterized protein</fullName>
    </submittedName>
</protein>
<dbReference type="EMBL" id="JAHHHN010000004">
    <property type="protein sequence ID" value="MBW4561171.1"/>
    <property type="molecule type" value="Genomic_DNA"/>
</dbReference>
<comment type="caution">
    <text evidence="1">The sequence shown here is derived from an EMBL/GenBank/DDBJ whole genome shotgun (WGS) entry which is preliminary data.</text>
</comment>
<evidence type="ECO:0000313" key="2">
    <source>
        <dbReference type="Proteomes" id="UP000715781"/>
    </source>
</evidence>
<gene>
    <name evidence="1" type="ORF">KME32_08410</name>
</gene>
<sequence length="45" mass="5299">MHLCSEVHTTSSNWDIKKRDRKQTLLKSRQQSYFAIASFITQLNS</sequence>
<organism evidence="1 2">
    <name type="scientific">Mojavia pulchra JT2-VF2</name>
    <dbReference type="NCBI Taxonomy" id="287848"/>
    <lineage>
        <taxon>Bacteria</taxon>
        <taxon>Bacillati</taxon>
        <taxon>Cyanobacteriota</taxon>
        <taxon>Cyanophyceae</taxon>
        <taxon>Nostocales</taxon>
        <taxon>Nostocaceae</taxon>
    </lineage>
</organism>
<evidence type="ECO:0000313" key="1">
    <source>
        <dbReference type="EMBL" id="MBW4561171.1"/>
    </source>
</evidence>
<dbReference type="AlphaFoldDB" id="A0A951PY60"/>
<proteinExistence type="predicted"/>
<reference evidence="1" key="1">
    <citation type="submission" date="2021-05" db="EMBL/GenBank/DDBJ databases">
        <authorList>
            <person name="Pietrasiak N."/>
            <person name="Ward R."/>
            <person name="Stajich J.E."/>
            <person name="Kurbessoian T."/>
        </authorList>
    </citation>
    <scope>NUCLEOTIDE SEQUENCE</scope>
    <source>
        <strain evidence="1">JT2-VF2</strain>
    </source>
</reference>
<dbReference type="Proteomes" id="UP000715781">
    <property type="component" value="Unassembled WGS sequence"/>
</dbReference>